<name>A0A3B1DXA2_9ZZZZ</name>
<dbReference type="SUPFAM" id="SSF56300">
    <property type="entry name" value="Metallo-dependent phosphatases"/>
    <property type="match status" value="2"/>
</dbReference>
<organism evidence="4">
    <name type="scientific">hydrothermal vent metagenome</name>
    <dbReference type="NCBI Taxonomy" id="652676"/>
    <lineage>
        <taxon>unclassified sequences</taxon>
        <taxon>metagenomes</taxon>
        <taxon>ecological metagenomes</taxon>
    </lineage>
</organism>
<feature type="compositionally biased region" description="Basic and acidic residues" evidence="1">
    <location>
        <begin position="2234"/>
        <end position="2252"/>
    </location>
</feature>
<keyword evidence="2" id="KW-1133">Transmembrane helix</keyword>
<dbReference type="Gene3D" id="3.60.21.10">
    <property type="match status" value="2"/>
</dbReference>
<evidence type="ECO:0000256" key="1">
    <source>
        <dbReference type="SAM" id="MobiDB-lite"/>
    </source>
</evidence>
<feature type="domain" description="Calcineurin-like phosphoesterase" evidence="3">
    <location>
        <begin position="538"/>
        <end position="706"/>
    </location>
</feature>
<dbReference type="InterPro" id="IPR029052">
    <property type="entry name" value="Metallo-depent_PP-like"/>
</dbReference>
<dbReference type="Pfam" id="PF00149">
    <property type="entry name" value="Metallophos"/>
    <property type="match status" value="1"/>
</dbReference>
<dbReference type="InterPro" id="IPR004843">
    <property type="entry name" value="Calcineurin-like_PHP"/>
</dbReference>
<feature type="region of interest" description="Disordered" evidence="1">
    <location>
        <begin position="2227"/>
        <end position="2252"/>
    </location>
</feature>
<evidence type="ECO:0000259" key="3">
    <source>
        <dbReference type="Pfam" id="PF00149"/>
    </source>
</evidence>
<dbReference type="GO" id="GO:0016787">
    <property type="term" value="F:hydrolase activity"/>
    <property type="evidence" value="ECO:0007669"/>
    <property type="project" value="InterPro"/>
</dbReference>
<gene>
    <name evidence="4" type="ORF">MNBD_UNCLBAC01-1386</name>
</gene>
<reference evidence="4" key="1">
    <citation type="submission" date="2018-06" db="EMBL/GenBank/DDBJ databases">
        <authorList>
            <person name="Zhirakovskaya E."/>
        </authorList>
    </citation>
    <scope>NUCLEOTIDE SEQUENCE</scope>
</reference>
<accession>A0A3B1DXA2</accession>
<evidence type="ECO:0000313" key="4">
    <source>
        <dbReference type="EMBL" id="VAX36895.1"/>
    </source>
</evidence>
<evidence type="ECO:0000256" key="2">
    <source>
        <dbReference type="SAM" id="Phobius"/>
    </source>
</evidence>
<protein>
    <recommendedName>
        <fullName evidence="3">Calcineurin-like phosphoesterase domain-containing protein</fullName>
    </recommendedName>
</protein>
<sequence length="2373" mass="270282">MITYIEKQRNTLPCRILSAFIAFTFIFSLTAPPKALYAQKAPQSIMNLPVPGTMVCVTDAYIPAMVKGLTVRPENALKFDFIVDRGDTHLNDQQLREESTKLIKYFLASLTISNDDLWVNLSPYESDRIVPESFGQTEMGRDMLAQDYMLKQLTASLMYPEDELGKKFWNRVYTKAYEQFGTTQIPMNTFNKIWIVPENGVVYEHENTAYIIDSHLKVMLEEDYVALQENLGVEKYGLDSLEQDDTQEISKVSSAIVKEVLLPEIEKEINEGKIFANLRQIYNSMLLATWYKSALQESLLGQIYMDQNKVKGVDVEDKQIKQKIYDQYVESFKKGVYNYIKEDYDVMTQELTPRKYFSGGTGAWDQEENGVDGIGDFKIVSSVLAGDQNRLLAGEANQILIHAGMDEAGNDSAYGKRDLAASPLQIQHHIEQILSSENLLERKKQLKFLRNNREEASVTKGVGEIRLTVFETGDIYTINTNDAQVMRINYAGGVAVNFTENRNKPKVTHYGNDIETILKYREQLQKEIAHKRSGNIDPVTIVPDIHGANERFGDMLSKHFGKKVEIKFYPKEKRAVLLSEQGIDLTKAKDLVLLGDLFDRGEFGLLAMDIVEELLNNGAVMTIGNHDHWALWSMLGVHNDATVEEFAQLKKDRTSIIHWANQWATRISKTGLFSWGRMVLDERNLEFIRLHEYGQEWKEGKVDEILMTSEIAMSEARENARKKFEAKIRDKNPDMAEADRWQKADRQLARLEDNPVAILRYLENARKIQIYNEEIAGGDKYSVIETSFGTEPITSENYQRDERLRKIPKLLSHDNAKLFHVTKDGRLYTHGGIPMDPKLGALPFKYRGVTYGGSTYLEGVRKVEEDHRAAARELANLDPIDRNYDVRRREIVRRAQEALDFIDGWWSDYTDNGKDASRESPLSELKVANWPNWLSREESDQVKENFRRQQIENGITPEHKDYVDPDSLPDMNGFGLKNLVKQLGVTGLVLGHTNIDDLYPAKPKRAGVYSSEAEFVKFMVMRAFYESGLVTNVDLSMSPGYTGKGGFMHITAEEGIQILGYNSADAKTEDIVERIEQHSVWKREEHLRRTLDFTERLLDNPYVADVADQIENKSIKQQIGQLFSKDINSRKRALRQLKGRMNYYYKEGEIYLTDEEKNVYVIDEENVQVIKVKTAKGVSANLTKTYSPKVRYYNNSMDQVLSNARESQKELDNPGKGDVEQFGIIPDLHGGAERLADILTHYFGASITIEFDPKTGRAKTLKSQGVDLTKNSKYITKVLNLRFIGDLIDRGPNALLVFDIVAELVREGAVTLEGNHDNWLKRLMIEAEKYLDSTEGEGLTVSDFINMLRTYMSKSGPYGWGPQNYHERNGEFVLIHEFKHGVKVNEIVRKDQEAVRMAREEALRVVGIFVKKGQYPNTNGRSAQQIVDAMSVDEVLGYLNNAIKINVYNTWAHENSGEKIETAHGIIPTDENNFRTDSRFKEFLKFFGTHSRVKLFDVLPDGTLILHGGIPVHPQKGPMPFTYKGTVYEGSTWLEGLELIQNDTQQLIDQWLKLDPQEANELNKAAYEQSREILVRKINELSEFIDSWFSDMTLDGKLEGVEAPYSELKPMNWKNMISEEDLDMVIENLRAQQKREGITIGDEKYVDPEEVRSEYINAIDGKFGYGIDKTIDALGGGIKRIIFGHMPVTDIYPLTLKNNKSKEYIMFVALRAFYDNGRVSPIDHQTSRGYANRGAIATLGDGEHIVGYDSPHAKRNDIGDLVSQAPRWQKKQYLEDTIDLAHRLLEDPFVKHLVGRSGSIFLTFTEEVKQQARDYVSKVYSDQINIKRETLDDLEIFFEKGSSEEVVRGLSLSNKSWGYLLKEIFPLALENLISQMSLGNLKERREAFKNLEELFLGTHIQIVRQNGAIRVDVLKEGVVYILNANTYRLIDQENQSGKEHGSLMPLNQGESAEVDYSHLMSTVISLPGGQLGNIHVRQGGIFTKLDLLQSFSIKNVDGVLSLLEKESLIERVGAEDGVFRLGKKARDRIKETLNKPESGDIAMINMRNPVDVEQVQRLLEILPGDYSDSVKGDIAAILALSYRTEHGLMYRYEREERGWDWRYLERNAGKVSLIERGHWDFEGIQRGKTVEVGMELYKNTLVVANNSADVREPMNISYLRNIMSLEQPTQQEDEGLFKETVRAIATMKILKYKVRDKKGLGLTGEEREVKRLQSELKELQKKKRLLIKQKRKQKESERGRYPENSDSLNKDIDVVNGNMAGIKLKLQKVEKKASSGITEGGINLNPDAMNFQIKRDGNGVPVPVFDQPLESIHIEGLVPVILNITPVNLPLLLGFDDMEPANDDTASDNESIPDAAFLKEEEWMDQCEGVLVG</sequence>
<keyword evidence="2" id="KW-0472">Membrane</keyword>
<dbReference type="EMBL" id="UOGJ01000112">
    <property type="protein sequence ID" value="VAX36895.1"/>
    <property type="molecule type" value="Genomic_DNA"/>
</dbReference>
<proteinExistence type="predicted"/>
<feature type="transmembrane region" description="Helical" evidence="2">
    <location>
        <begin position="12"/>
        <end position="31"/>
    </location>
</feature>
<keyword evidence="2" id="KW-0812">Transmembrane</keyword>